<gene>
    <name evidence="2" type="ORF">GRI48_10430</name>
</gene>
<dbReference type="AlphaFoldDB" id="A0A844YHL8"/>
<keyword evidence="1" id="KW-0732">Signal</keyword>
<accession>A0A844YHL8</accession>
<dbReference type="EMBL" id="WTYN01000001">
    <property type="protein sequence ID" value="MXO63427.1"/>
    <property type="molecule type" value="Genomic_DNA"/>
</dbReference>
<dbReference type="RefSeq" id="WP_160675068.1">
    <property type="nucleotide sequence ID" value="NZ_WTYN01000001.1"/>
</dbReference>
<dbReference type="InterPro" id="IPR006311">
    <property type="entry name" value="TAT_signal"/>
</dbReference>
<evidence type="ECO:0000313" key="3">
    <source>
        <dbReference type="Proteomes" id="UP000445582"/>
    </source>
</evidence>
<evidence type="ECO:0000313" key="2">
    <source>
        <dbReference type="EMBL" id="MXO63427.1"/>
    </source>
</evidence>
<reference evidence="2 3" key="1">
    <citation type="submission" date="2019-12" db="EMBL/GenBank/DDBJ databases">
        <title>Genomic-based taxomic classification of the family Erythrobacteraceae.</title>
        <authorList>
            <person name="Xu L."/>
        </authorList>
    </citation>
    <scope>NUCLEOTIDE SEQUENCE [LARGE SCALE GENOMIC DNA]</scope>
    <source>
        <strain evidence="2 3">MCCC 1A09965</strain>
    </source>
</reference>
<keyword evidence="3" id="KW-1185">Reference proteome</keyword>
<dbReference type="Proteomes" id="UP000445582">
    <property type="component" value="Unassembled WGS sequence"/>
</dbReference>
<organism evidence="2 3">
    <name type="scientific">Qipengyuania oceanensis</name>
    <dbReference type="NCBI Taxonomy" id="1463597"/>
    <lineage>
        <taxon>Bacteria</taxon>
        <taxon>Pseudomonadati</taxon>
        <taxon>Pseudomonadota</taxon>
        <taxon>Alphaproteobacteria</taxon>
        <taxon>Sphingomonadales</taxon>
        <taxon>Erythrobacteraceae</taxon>
        <taxon>Qipengyuania</taxon>
    </lineage>
</organism>
<feature type="signal peptide" evidence="1">
    <location>
        <begin position="1"/>
        <end position="25"/>
    </location>
</feature>
<name>A0A844YHL8_9SPHN</name>
<proteinExistence type="predicted"/>
<protein>
    <recommendedName>
        <fullName evidence="4">Twin-arginine translocation signal domain-containing protein</fullName>
    </recommendedName>
</protein>
<dbReference type="PROSITE" id="PS51318">
    <property type="entry name" value="TAT"/>
    <property type="match status" value="1"/>
</dbReference>
<comment type="caution">
    <text evidence="2">The sequence shown here is derived from an EMBL/GenBank/DDBJ whole genome shotgun (WGS) entry which is preliminary data.</text>
</comment>
<feature type="chain" id="PRO_5032811114" description="Twin-arginine translocation signal domain-containing protein" evidence="1">
    <location>
        <begin position="26"/>
        <end position="212"/>
    </location>
</feature>
<evidence type="ECO:0000256" key="1">
    <source>
        <dbReference type="SAM" id="SignalP"/>
    </source>
</evidence>
<dbReference type="OrthoDB" id="7586321at2"/>
<sequence length="212" mass="23640">MSTRRNFIAGSAVASVALTLPAAIAAKAVTDRSAWDIAMRAYKKLKAQEEAFTPEYMRVYEAWKAGRPSMDSIDWSEFRFSDRHHIAFSLDLEEARQQFLDGENKWWFGGSAEAVERMKENNRAAIDSVQDFRDANAKHDRESGMDAMDKRSDELADAISAAVNVLLAMPAPDGPALRWKLDYLAEDGLGAYNDEFAAQTRKDIARILGEAG</sequence>
<evidence type="ECO:0008006" key="4">
    <source>
        <dbReference type="Google" id="ProtNLM"/>
    </source>
</evidence>